<evidence type="ECO:0000256" key="2">
    <source>
        <dbReference type="ARBA" id="ARBA00022692"/>
    </source>
</evidence>
<name>A0A1M3TJJ3_ASPLC</name>
<organism evidence="8 9">
    <name type="scientific">Aspergillus luchuensis (strain CBS 106.47)</name>
    <dbReference type="NCBI Taxonomy" id="1137211"/>
    <lineage>
        <taxon>Eukaryota</taxon>
        <taxon>Fungi</taxon>
        <taxon>Dikarya</taxon>
        <taxon>Ascomycota</taxon>
        <taxon>Pezizomycotina</taxon>
        <taxon>Eurotiomycetes</taxon>
        <taxon>Eurotiomycetidae</taxon>
        <taxon>Eurotiales</taxon>
        <taxon>Aspergillaceae</taxon>
        <taxon>Aspergillus</taxon>
        <taxon>Aspergillus subgen. Circumdati</taxon>
    </lineage>
</organism>
<feature type="region of interest" description="Disordered" evidence="5">
    <location>
        <begin position="1"/>
        <end position="22"/>
    </location>
</feature>
<feature type="domain" description="Major facilitator superfamily (MFS) profile" evidence="7">
    <location>
        <begin position="73"/>
        <end position="505"/>
    </location>
</feature>
<accession>A0A1M3TJJ3</accession>
<feature type="transmembrane region" description="Helical" evidence="6">
    <location>
        <begin position="336"/>
        <end position="361"/>
    </location>
</feature>
<gene>
    <name evidence="8" type="ORF">ASPFODRAFT_207330</name>
</gene>
<comment type="subcellular location">
    <subcellularLocation>
        <location evidence="1">Membrane</location>
        <topology evidence="1">Multi-pass membrane protein</topology>
    </subcellularLocation>
</comment>
<sequence length="542" mass="61267">MDTKELLEKPSGKEGAFSPTRQLGNMHAEHATQPDDDIEIQGKFHGPVKRELTEDDCYEKLGFCFPWYKKWTILTVIFVVQMSMNFNSSTYSNAVPQLSEHFNISEQAARVGQMIFLVTYAFGCELWAPWSEEYGRWPIMQLSLLFVNIWQIPCALAPNFATMVVCRGLGGISSAGGSVTLGMTADMWEPDDQGFAVAYVVLSSVGGTTIGPIFGGMMQQWLSWRWNFWIQLIFGGATQLLHFFLVCETRSTILLDREAKRRRQTGEDPNVYGPNELKPSRLNIKEVLHVWRRPFEMFLCEPIVLFLSLLSGFSDALIFTCIESFSLVFAQWGFNAVQIGLCFVAIVIGYLFAYGIFLPDIYRQRLVRRREGNASRYAERRLLLLLFIAPLETIGLFGFAWTSMGPEYTHWIVPLVFVFLIAIANYGIYMATIDYMVAAYGEYSASATGGNGFARDLLAGLSAMYATPMYTNIGGRFHLQWASTILGCLSVLVTVPIYIFYWKGPEIRARSKFAQTLEADRQRHAAVRRSSQVTISRKTSMA</sequence>
<dbReference type="EMBL" id="KV878241">
    <property type="protein sequence ID" value="OJZ86948.1"/>
    <property type="molecule type" value="Genomic_DNA"/>
</dbReference>
<dbReference type="Gene3D" id="1.20.1250.20">
    <property type="entry name" value="MFS general substrate transporter like domains"/>
    <property type="match status" value="1"/>
</dbReference>
<dbReference type="Pfam" id="PF07690">
    <property type="entry name" value="MFS_1"/>
    <property type="match status" value="1"/>
</dbReference>
<dbReference type="PROSITE" id="PS50850">
    <property type="entry name" value="MFS"/>
    <property type="match status" value="1"/>
</dbReference>
<dbReference type="VEuPathDB" id="FungiDB:ASPFODRAFT_207330"/>
<feature type="transmembrane region" description="Helical" evidence="6">
    <location>
        <begin position="408"/>
        <end position="432"/>
    </location>
</feature>
<keyword evidence="4 6" id="KW-0472">Membrane</keyword>
<feature type="transmembrane region" description="Helical" evidence="6">
    <location>
        <begin position="453"/>
        <end position="473"/>
    </location>
</feature>
<proteinExistence type="predicted"/>
<feature type="transmembrane region" description="Helical" evidence="6">
    <location>
        <begin position="479"/>
        <end position="502"/>
    </location>
</feature>
<evidence type="ECO:0000256" key="3">
    <source>
        <dbReference type="ARBA" id="ARBA00022989"/>
    </source>
</evidence>
<evidence type="ECO:0000256" key="4">
    <source>
        <dbReference type="ARBA" id="ARBA00023136"/>
    </source>
</evidence>
<protein>
    <recommendedName>
        <fullName evidence="7">Major facilitator superfamily (MFS) profile domain-containing protein</fullName>
    </recommendedName>
</protein>
<evidence type="ECO:0000313" key="8">
    <source>
        <dbReference type="EMBL" id="OJZ86948.1"/>
    </source>
</evidence>
<feature type="transmembrane region" description="Helical" evidence="6">
    <location>
        <begin position="226"/>
        <end position="247"/>
    </location>
</feature>
<dbReference type="InterPro" id="IPR011701">
    <property type="entry name" value="MFS"/>
</dbReference>
<dbReference type="SUPFAM" id="SSF103473">
    <property type="entry name" value="MFS general substrate transporter"/>
    <property type="match status" value="1"/>
</dbReference>
<evidence type="ECO:0000256" key="5">
    <source>
        <dbReference type="SAM" id="MobiDB-lite"/>
    </source>
</evidence>
<evidence type="ECO:0000256" key="1">
    <source>
        <dbReference type="ARBA" id="ARBA00004141"/>
    </source>
</evidence>
<feature type="compositionally biased region" description="Basic and acidic residues" evidence="5">
    <location>
        <begin position="1"/>
        <end position="12"/>
    </location>
</feature>
<feature type="transmembrane region" description="Helical" evidence="6">
    <location>
        <begin position="303"/>
        <end position="330"/>
    </location>
</feature>
<dbReference type="FunFam" id="1.20.1250.20:FF:000088">
    <property type="entry name" value="MFS multidrug transporter, putative"/>
    <property type="match status" value="1"/>
</dbReference>
<dbReference type="GO" id="GO:0005886">
    <property type="term" value="C:plasma membrane"/>
    <property type="evidence" value="ECO:0007669"/>
    <property type="project" value="TreeGrafter"/>
</dbReference>
<dbReference type="InterPro" id="IPR036259">
    <property type="entry name" value="MFS_trans_sf"/>
</dbReference>
<dbReference type="Proteomes" id="UP000184063">
    <property type="component" value="Unassembled WGS sequence"/>
</dbReference>
<dbReference type="GO" id="GO:0022857">
    <property type="term" value="F:transmembrane transporter activity"/>
    <property type="evidence" value="ECO:0007669"/>
    <property type="project" value="InterPro"/>
</dbReference>
<dbReference type="OrthoDB" id="5376138at2759"/>
<feature type="transmembrane region" description="Helical" evidence="6">
    <location>
        <begin position="196"/>
        <end position="214"/>
    </location>
</feature>
<evidence type="ECO:0000259" key="7">
    <source>
        <dbReference type="PROSITE" id="PS50850"/>
    </source>
</evidence>
<evidence type="ECO:0000313" key="9">
    <source>
        <dbReference type="Proteomes" id="UP000184063"/>
    </source>
</evidence>
<dbReference type="InterPro" id="IPR020846">
    <property type="entry name" value="MFS_dom"/>
</dbReference>
<keyword evidence="3 6" id="KW-1133">Transmembrane helix</keyword>
<keyword evidence="2 6" id="KW-0812">Transmembrane</keyword>
<feature type="transmembrane region" description="Helical" evidence="6">
    <location>
        <begin position="382"/>
        <end position="402"/>
    </location>
</feature>
<evidence type="ECO:0000256" key="6">
    <source>
        <dbReference type="SAM" id="Phobius"/>
    </source>
</evidence>
<reference evidence="9" key="1">
    <citation type="journal article" date="2017" name="Genome Biol.">
        <title>Comparative genomics reveals high biological diversity and specific adaptations in the industrially and medically important fungal genus Aspergillus.</title>
        <authorList>
            <person name="de Vries R.P."/>
            <person name="Riley R."/>
            <person name="Wiebenga A."/>
            <person name="Aguilar-Osorio G."/>
            <person name="Amillis S."/>
            <person name="Uchima C.A."/>
            <person name="Anderluh G."/>
            <person name="Asadollahi M."/>
            <person name="Askin M."/>
            <person name="Barry K."/>
            <person name="Battaglia E."/>
            <person name="Bayram O."/>
            <person name="Benocci T."/>
            <person name="Braus-Stromeyer S.A."/>
            <person name="Caldana C."/>
            <person name="Canovas D."/>
            <person name="Cerqueira G.C."/>
            <person name="Chen F."/>
            <person name="Chen W."/>
            <person name="Choi C."/>
            <person name="Clum A."/>
            <person name="Dos Santos R.A."/>
            <person name="Damasio A.R."/>
            <person name="Diallinas G."/>
            <person name="Emri T."/>
            <person name="Fekete E."/>
            <person name="Flipphi M."/>
            <person name="Freyberg S."/>
            <person name="Gallo A."/>
            <person name="Gournas C."/>
            <person name="Habgood R."/>
            <person name="Hainaut M."/>
            <person name="Harispe M.L."/>
            <person name="Henrissat B."/>
            <person name="Hilden K.S."/>
            <person name="Hope R."/>
            <person name="Hossain A."/>
            <person name="Karabika E."/>
            <person name="Karaffa L."/>
            <person name="Karanyi Z."/>
            <person name="Krasevec N."/>
            <person name="Kuo A."/>
            <person name="Kusch H."/>
            <person name="LaButti K."/>
            <person name="Lagendijk E.L."/>
            <person name="Lapidus A."/>
            <person name="Levasseur A."/>
            <person name="Lindquist E."/>
            <person name="Lipzen A."/>
            <person name="Logrieco A.F."/>
            <person name="MacCabe A."/>
            <person name="Maekelae M.R."/>
            <person name="Malavazi I."/>
            <person name="Melin P."/>
            <person name="Meyer V."/>
            <person name="Mielnichuk N."/>
            <person name="Miskei M."/>
            <person name="Molnar A.P."/>
            <person name="Mule G."/>
            <person name="Ngan C.Y."/>
            <person name="Orejas M."/>
            <person name="Orosz E."/>
            <person name="Ouedraogo J.P."/>
            <person name="Overkamp K.M."/>
            <person name="Park H.-S."/>
            <person name="Perrone G."/>
            <person name="Piumi F."/>
            <person name="Punt P.J."/>
            <person name="Ram A.F."/>
            <person name="Ramon A."/>
            <person name="Rauscher S."/>
            <person name="Record E."/>
            <person name="Riano-Pachon D.M."/>
            <person name="Robert V."/>
            <person name="Roehrig J."/>
            <person name="Ruller R."/>
            <person name="Salamov A."/>
            <person name="Salih N.S."/>
            <person name="Samson R.A."/>
            <person name="Sandor E."/>
            <person name="Sanguinetti M."/>
            <person name="Schuetze T."/>
            <person name="Sepcic K."/>
            <person name="Shelest E."/>
            <person name="Sherlock G."/>
            <person name="Sophianopoulou V."/>
            <person name="Squina F.M."/>
            <person name="Sun H."/>
            <person name="Susca A."/>
            <person name="Todd R.B."/>
            <person name="Tsang A."/>
            <person name="Unkles S.E."/>
            <person name="van de Wiele N."/>
            <person name="van Rossen-Uffink D."/>
            <person name="Oliveira J.V."/>
            <person name="Vesth T.C."/>
            <person name="Visser J."/>
            <person name="Yu J.-H."/>
            <person name="Zhou M."/>
            <person name="Andersen M.R."/>
            <person name="Archer D.B."/>
            <person name="Baker S.E."/>
            <person name="Benoit I."/>
            <person name="Brakhage A.A."/>
            <person name="Braus G.H."/>
            <person name="Fischer R."/>
            <person name="Frisvad J.C."/>
            <person name="Goldman G.H."/>
            <person name="Houbraken J."/>
            <person name="Oakley B."/>
            <person name="Pocsi I."/>
            <person name="Scazzocchio C."/>
            <person name="Seiboth B."/>
            <person name="vanKuyk P.A."/>
            <person name="Wortman J."/>
            <person name="Dyer P.S."/>
            <person name="Grigoriev I.V."/>
        </authorList>
    </citation>
    <scope>NUCLEOTIDE SEQUENCE [LARGE SCALE GENOMIC DNA]</scope>
    <source>
        <strain evidence="9">CBS 106.47</strain>
    </source>
</reference>
<dbReference type="PANTHER" id="PTHR23502:SF3">
    <property type="entry name" value="MAJOR FACILITATOR SUPERFAMILY (MFS) PROFILE DOMAIN-CONTAINING PROTEIN-RELATED"/>
    <property type="match status" value="1"/>
</dbReference>
<dbReference type="PANTHER" id="PTHR23502">
    <property type="entry name" value="MAJOR FACILITATOR SUPERFAMILY"/>
    <property type="match status" value="1"/>
</dbReference>
<dbReference type="AlphaFoldDB" id="A0A1M3TJJ3"/>